<protein>
    <submittedName>
        <fullName evidence="1">Uncharacterized protein</fullName>
    </submittedName>
</protein>
<accession>A0A8T0D3Q2</accession>
<name>A0A8T0D3Q2_9TREM</name>
<comment type="caution">
    <text evidence="1">The sequence shown here is derived from an EMBL/GenBank/DDBJ whole genome shotgun (WGS) entry which is preliminary data.</text>
</comment>
<proteinExistence type="predicted"/>
<dbReference type="Proteomes" id="UP000699462">
    <property type="component" value="Unassembled WGS sequence"/>
</dbReference>
<dbReference type="EMBL" id="JTDF01019787">
    <property type="protein sequence ID" value="KAF8562479.1"/>
    <property type="molecule type" value="Genomic_DNA"/>
</dbReference>
<dbReference type="OrthoDB" id="5863628at2759"/>
<gene>
    <name evidence="1" type="ORF">P879_10810</name>
</gene>
<organism evidence="1 2">
    <name type="scientific">Paragonimus westermani</name>
    <dbReference type="NCBI Taxonomy" id="34504"/>
    <lineage>
        <taxon>Eukaryota</taxon>
        <taxon>Metazoa</taxon>
        <taxon>Spiralia</taxon>
        <taxon>Lophotrochozoa</taxon>
        <taxon>Platyhelminthes</taxon>
        <taxon>Trematoda</taxon>
        <taxon>Digenea</taxon>
        <taxon>Plagiorchiida</taxon>
        <taxon>Troglotremata</taxon>
        <taxon>Troglotrematidae</taxon>
        <taxon>Paragonimus</taxon>
    </lineage>
</organism>
<reference evidence="1 2" key="1">
    <citation type="submission" date="2019-07" db="EMBL/GenBank/DDBJ databases">
        <title>Annotation for the trematode Paragonimus westermani.</title>
        <authorList>
            <person name="Choi Y.-J."/>
        </authorList>
    </citation>
    <scope>NUCLEOTIDE SEQUENCE [LARGE SCALE GENOMIC DNA]</scope>
    <source>
        <strain evidence="1">180907_Pwestermani</strain>
    </source>
</reference>
<keyword evidence="2" id="KW-1185">Reference proteome</keyword>
<evidence type="ECO:0000313" key="2">
    <source>
        <dbReference type="Proteomes" id="UP000699462"/>
    </source>
</evidence>
<dbReference type="AlphaFoldDB" id="A0A8T0D3Q2"/>
<sequence>MRQRGSTATAFSPGLYMDAIRTLGSTSSASAVPPPTEASVGPSSTASFAVSALSPKLISISPVLSRIQSPLAIVNNSARLLQTHSSDSYAYSRRKSTDLLESDCSSKIAAHNRALLDAKLRKKHKTRRAGLHQINGDVGRSLHSLKMTIRRTSQSHKVHPSVCTVVDLKNTHNGCKEAQIPLRTIPSSPVPASSCAPIAKNQTYHSPSCATPPLNSFQSNANQTVCGHVCILIGYIVALK</sequence>
<evidence type="ECO:0000313" key="1">
    <source>
        <dbReference type="EMBL" id="KAF8562479.1"/>
    </source>
</evidence>